<dbReference type="SMART" id="SM00129">
    <property type="entry name" value="KISc"/>
    <property type="match status" value="1"/>
</dbReference>
<dbReference type="InterPro" id="IPR036961">
    <property type="entry name" value="Kinesin_motor_dom_sf"/>
</dbReference>
<dbReference type="InterPro" id="IPR027417">
    <property type="entry name" value="P-loop_NTPase"/>
</dbReference>
<reference evidence="7" key="1">
    <citation type="submission" date="2021-03" db="EMBL/GenBank/DDBJ databases">
        <authorList>
            <person name="Li Z."/>
            <person name="Yang C."/>
        </authorList>
    </citation>
    <scope>NUCLEOTIDE SEQUENCE</scope>
    <source>
        <strain evidence="7">Dzin_1.0</strain>
        <tissue evidence="7">Leaf</tissue>
    </source>
</reference>
<reference evidence="7" key="2">
    <citation type="journal article" date="2022" name="Hortic Res">
        <title>The genome of Dioscorea zingiberensis sheds light on the biosynthesis, origin and evolution of the medicinally important diosgenin saponins.</title>
        <authorList>
            <person name="Li Y."/>
            <person name="Tan C."/>
            <person name="Li Z."/>
            <person name="Guo J."/>
            <person name="Li S."/>
            <person name="Chen X."/>
            <person name="Wang C."/>
            <person name="Dai X."/>
            <person name="Yang H."/>
            <person name="Song W."/>
            <person name="Hou L."/>
            <person name="Xu J."/>
            <person name="Tong Z."/>
            <person name="Xu A."/>
            <person name="Yuan X."/>
            <person name="Wang W."/>
            <person name="Yang Q."/>
            <person name="Chen L."/>
            <person name="Sun Z."/>
            <person name="Wang K."/>
            <person name="Pan B."/>
            <person name="Chen J."/>
            <person name="Bao Y."/>
            <person name="Liu F."/>
            <person name="Qi X."/>
            <person name="Gang D.R."/>
            <person name="Wen J."/>
            <person name="Li J."/>
        </authorList>
    </citation>
    <scope>NUCLEOTIDE SEQUENCE</scope>
    <source>
        <strain evidence="7">Dzin_1.0</strain>
    </source>
</reference>
<keyword evidence="4" id="KW-0175">Coiled coil</keyword>
<dbReference type="PANTHER" id="PTHR47968:SF15">
    <property type="entry name" value="KINESIN-LIKE PROTEIN KIN-12F"/>
    <property type="match status" value="1"/>
</dbReference>
<dbReference type="GO" id="GO:0008017">
    <property type="term" value="F:microtubule binding"/>
    <property type="evidence" value="ECO:0007669"/>
    <property type="project" value="InterPro"/>
</dbReference>
<comment type="similarity">
    <text evidence="3">Belongs to the TRAFAC class myosin-kinesin ATPase superfamily. Kinesin family.</text>
</comment>
<dbReference type="InterPro" id="IPR001752">
    <property type="entry name" value="Kinesin_motor_dom"/>
</dbReference>
<dbReference type="GO" id="GO:0005524">
    <property type="term" value="F:ATP binding"/>
    <property type="evidence" value="ECO:0007669"/>
    <property type="project" value="UniProtKB-UniRule"/>
</dbReference>
<feature type="compositionally biased region" description="Polar residues" evidence="5">
    <location>
        <begin position="1"/>
        <end position="11"/>
    </location>
</feature>
<dbReference type="Pfam" id="PF00225">
    <property type="entry name" value="Kinesin"/>
    <property type="match status" value="1"/>
</dbReference>
<evidence type="ECO:0000256" key="3">
    <source>
        <dbReference type="PROSITE-ProRule" id="PRU00283"/>
    </source>
</evidence>
<feature type="coiled-coil region" evidence="4">
    <location>
        <begin position="985"/>
        <end position="1057"/>
    </location>
</feature>
<dbReference type="GO" id="GO:0007018">
    <property type="term" value="P:microtubule-based movement"/>
    <property type="evidence" value="ECO:0007669"/>
    <property type="project" value="InterPro"/>
</dbReference>
<dbReference type="InterPro" id="IPR027640">
    <property type="entry name" value="Kinesin-like_fam"/>
</dbReference>
<comment type="caution">
    <text evidence="3">Lacks conserved residue(s) required for the propagation of feature annotation.</text>
</comment>
<dbReference type="Pfam" id="PF16796">
    <property type="entry name" value="Microtub_bd"/>
    <property type="match status" value="1"/>
</dbReference>
<evidence type="ECO:0000256" key="5">
    <source>
        <dbReference type="SAM" id="MobiDB-lite"/>
    </source>
</evidence>
<keyword evidence="2 3" id="KW-0505">Motor protein</keyword>
<dbReference type="Gene3D" id="3.40.850.10">
    <property type="entry name" value="Kinesin motor domain"/>
    <property type="match status" value="2"/>
</dbReference>
<keyword evidence="8" id="KW-1185">Reference proteome</keyword>
<feature type="domain" description="Kinesin motor" evidence="6">
    <location>
        <begin position="207"/>
        <end position="342"/>
    </location>
</feature>
<evidence type="ECO:0000259" key="6">
    <source>
        <dbReference type="PROSITE" id="PS50067"/>
    </source>
</evidence>
<dbReference type="GO" id="GO:0003777">
    <property type="term" value="F:microtubule motor activity"/>
    <property type="evidence" value="ECO:0007669"/>
    <property type="project" value="InterPro"/>
</dbReference>
<evidence type="ECO:0000313" key="8">
    <source>
        <dbReference type="Proteomes" id="UP001085076"/>
    </source>
</evidence>
<feature type="domain" description="Kinesin motor" evidence="6">
    <location>
        <begin position="85"/>
        <end position="206"/>
    </location>
</feature>
<keyword evidence="3" id="KW-0067">ATP-binding</keyword>
<dbReference type="EMBL" id="JAGGNH010000002">
    <property type="protein sequence ID" value="KAJ0980104.1"/>
    <property type="molecule type" value="Genomic_DNA"/>
</dbReference>
<dbReference type="Proteomes" id="UP001085076">
    <property type="component" value="Miscellaneous, Linkage group lg02"/>
</dbReference>
<evidence type="ECO:0000313" key="7">
    <source>
        <dbReference type="EMBL" id="KAJ0980104.1"/>
    </source>
</evidence>
<evidence type="ECO:0000256" key="2">
    <source>
        <dbReference type="ARBA" id="ARBA00023175"/>
    </source>
</evidence>
<feature type="region of interest" description="Disordered" evidence="5">
    <location>
        <begin position="1"/>
        <end position="83"/>
    </location>
</feature>
<dbReference type="AlphaFoldDB" id="A0A9D5HKQ8"/>
<gene>
    <name evidence="7" type="ORF">J5N97_008359</name>
</gene>
<dbReference type="GO" id="GO:0005874">
    <property type="term" value="C:microtubule"/>
    <property type="evidence" value="ECO:0007669"/>
    <property type="project" value="UniProtKB-KW"/>
</dbReference>
<proteinExistence type="inferred from homology"/>
<feature type="compositionally biased region" description="Polar residues" evidence="5">
    <location>
        <begin position="37"/>
        <end position="56"/>
    </location>
</feature>
<evidence type="ECO:0000256" key="1">
    <source>
        <dbReference type="ARBA" id="ARBA00022701"/>
    </source>
</evidence>
<feature type="binding site" evidence="3">
    <location>
        <begin position="160"/>
        <end position="167"/>
    </location>
    <ligand>
        <name>ATP</name>
        <dbReference type="ChEBI" id="CHEBI:30616"/>
    </ligand>
</feature>
<dbReference type="PANTHER" id="PTHR47968">
    <property type="entry name" value="CENTROMERE PROTEIN E"/>
    <property type="match status" value="1"/>
</dbReference>
<name>A0A9D5HKQ8_9LILI</name>
<accession>A0A9D5HKQ8</accession>
<comment type="caution">
    <text evidence="7">The sequence shown here is derived from an EMBL/GenBank/DDBJ whole genome shotgun (WGS) entry which is preliminary data.</text>
</comment>
<evidence type="ECO:0000256" key="4">
    <source>
        <dbReference type="SAM" id="Coils"/>
    </source>
</evidence>
<dbReference type="SUPFAM" id="SSF52540">
    <property type="entry name" value="P-loop containing nucleoside triphosphate hydrolases"/>
    <property type="match status" value="1"/>
</dbReference>
<sequence length="1113" mass="124453">MEPLQTLNSPISPLRPRSLDDARSQTSPMPPVCISGRENTPPSDPNLQVNHRTSPSSRKKTPFIAAPMGENPRSDTPGVGSPDTSVKVVVRIRPVSGLVKTEYQVVKKTSSNSLSIGDRKFTFTSVLGPESSQEDIFNLVGVPLVHDALAGYNASIVSYGQTGTGKTFTMWGPQSAMVDAHSISSYQGIVPRIFQMLFSEIHKGLSNRKVGATSVHSKSSRSHIIFTCTLESWCKGTQSINSNSSKMNKITLIDLAGYVKSDGRYVKQSLAKLGKLINILSGVTNSAEDQKIPYMDSHLTHFLKETLGGNAKVTYLCAISPDTRCIAGTLSTLRFGELAKEIQNKAVVNEVSDDDFNGLRDQIRHLKEELIREKSYGSNSLRTACGHLKAQNARESLNQLRVSLNRSLILPHIDIESEEEVDVDMEDVRQLCDELQNAHSSNEEVSAVKFENVDCSIAEQSLIKITKADQEHYAGIFPEESKFEELDCEMAKSDVPIYDGSVPMHHHSAHRKLSTVARDDLVQKFPGKSILSIVPQRQFQVLYEPTISESPKFDKNSKNGVVTLSDISEGSIKSLRSFKNKSLCASLQSSKVSPTESLATSLHRGLQIIDYHQRNSASRKPFLGLSFEQFISNSHQKVDKADASVQTSPEDGGTADGFLCSSCRKMDAYDCKIVQENLNLRILPVNEAETPGEFGKQVLKDKVDALADVSKREMELEVLCAEQADKIKQFKCLVDWCKDSHEQCSNLNENHGTKILCPDDLADGVVYRKEEHVSSDELVLMNCNLKNDPVVSNGKHGLSELQSEFQNDCKTSFDFCEREALIKEIQSLKSQLKNTRSSRGDVECHPDNSLLEQIRNGTMEKTEDEHERERQKWTESESRWICLAEELRVDLELNRQHVEKKELELSMQKKCSAELDDALQRAILGHSRIVEEYVELQEKHDVVLERYKKVMEGVAEVKKAAKKAGAKGAGSAFTEALAAELSTLRVEREREMVRLKAENKGLKIQLRDTAEAVQAAGELLVRLREAEEAVSLTEEKYEREQQDNEKLRKQVDKLKRKHAMEMVTMKHYLAESRLPESALEPLHRQDSESLEPSGAPEPEDDHSWRAAFRPSYQ</sequence>
<feature type="region of interest" description="Disordered" evidence="5">
    <location>
        <begin position="1070"/>
        <end position="1113"/>
    </location>
</feature>
<dbReference type="InterPro" id="IPR031852">
    <property type="entry name" value="Vik1/Cik1_MT-bd"/>
</dbReference>
<dbReference type="PRINTS" id="PR00380">
    <property type="entry name" value="KINESINHEAVY"/>
</dbReference>
<keyword evidence="3" id="KW-0547">Nucleotide-binding</keyword>
<dbReference type="PROSITE" id="PS50067">
    <property type="entry name" value="KINESIN_MOTOR_2"/>
    <property type="match status" value="2"/>
</dbReference>
<dbReference type="OrthoDB" id="1907171at2759"/>
<protein>
    <recommendedName>
        <fullName evidence="6">Kinesin motor domain-containing protein</fullName>
    </recommendedName>
</protein>
<organism evidence="7 8">
    <name type="scientific">Dioscorea zingiberensis</name>
    <dbReference type="NCBI Taxonomy" id="325984"/>
    <lineage>
        <taxon>Eukaryota</taxon>
        <taxon>Viridiplantae</taxon>
        <taxon>Streptophyta</taxon>
        <taxon>Embryophyta</taxon>
        <taxon>Tracheophyta</taxon>
        <taxon>Spermatophyta</taxon>
        <taxon>Magnoliopsida</taxon>
        <taxon>Liliopsida</taxon>
        <taxon>Dioscoreales</taxon>
        <taxon>Dioscoreaceae</taxon>
        <taxon>Dioscorea</taxon>
    </lineage>
</organism>
<keyword evidence="1" id="KW-0493">Microtubule</keyword>